<protein>
    <submittedName>
        <fullName evidence="1">Cysteine-rich receptor-like protein kinase 10</fullName>
    </submittedName>
</protein>
<keyword evidence="2" id="KW-1185">Reference proteome</keyword>
<organism evidence="1 2">
    <name type="scientific">Citrus sinensis</name>
    <name type="common">Sweet orange</name>
    <name type="synonym">Citrus aurantium var. sinensis</name>
    <dbReference type="NCBI Taxonomy" id="2711"/>
    <lineage>
        <taxon>Eukaryota</taxon>
        <taxon>Viridiplantae</taxon>
        <taxon>Streptophyta</taxon>
        <taxon>Embryophyta</taxon>
        <taxon>Tracheophyta</taxon>
        <taxon>Spermatophyta</taxon>
        <taxon>Magnoliopsida</taxon>
        <taxon>eudicotyledons</taxon>
        <taxon>Gunneridae</taxon>
        <taxon>Pentapetalae</taxon>
        <taxon>rosids</taxon>
        <taxon>malvids</taxon>
        <taxon>Sapindales</taxon>
        <taxon>Rutaceae</taxon>
        <taxon>Aurantioideae</taxon>
        <taxon>Citrus</taxon>
    </lineage>
</organism>
<proteinExistence type="predicted"/>
<comment type="caution">
    <text evidence="1">The sequence shown here is derived from an EMBL/GenBank/DDBJ whole genome shotgun (WGS) entry which is preliminary data.</text>
</comment>
<accession>A0ACB8M0M0</accession>
<dbReference type="EMBL" id="CM039172">
    <property type="protein sequence ID" value="KAH9779106.1"/>
    <property type="molecule type" value="Genomic_DNA"/>
</dbReference>
<sequence>MKVNMTYNESIRAFNDIEHHLELEVERLETVKLSDRVYMAESSSRKALDFKRKRGHKYNQKGERSDPNQKKPDVKKCPRSRRVGKKKNKSKMKCYDCSKLGHFAHPKKQGQLDWSRHYKIIGGMARGILYLHEDSQLIIIYRDLKASNILLDAQMNPKISDFGLARIFGVDQTQGNTSRIVRTYGYMSLEYAMHRQFSVKSNVYSFGVIALETITGKKNNNFYQTDGARDLLSYEDPADRPSMATIVLVLNSYSVTLPMPR</sequence>
<reference evidence="2" key="1">
    <citation type="journal article" date="2023" name="Hortic. Res.">
        <title>A chromosome-level phased genome enabling allele-level studies in sweet orange: a case study on citrus Huanglongbing tolerance.</title>
        <authorList>
            <person name="Wu B."/>
            <person name="Yu Q."/>
            <person name="Deng Z."/>
            <person name="Duan Y."/>
            <person name="Luo F."/>
            <person name="Gmitter F. Jr."/>
        </authorList>
    </citation>
    <scope>NUCLEOTIDE SEQUENCE [LARGE SCALE GENOMIC DNA]</scope>
    <source>
        <strain evidence="2">cv. Valencia</strain>
    </source>
</reference>
<dbReference type="Proteomes" id="UP000829398">
    <property type="component" value="Chromosome 3"/>
</dbReference>
<evidence type="ECO:0000313" key="2">
    <source>
        <dbReference type="Proteomes" id="UP000829398"/>
    </source>
</evidence>
<evidence type="ECO:0000313" key="1">
    <source>
        <dbReference type="EMBL" id="KAH9779106.1"/>
    </source>
</evidence>
<gene>
    <name evidence="1" type="ORF">KPL71_007597</name>
</gene>
<name>A0ACB8M0M0_CITSI</name>